<feature type="signal peptide" evidence="7">
    <location>
        <begin position="1"/>
        <end position="20"/>
    </location>
</feature>
<dbReference type="EMBL" id="JAZDRP010000004">
    <property type="protein sequence ID" value="MEE2526137.1"/>
    <property type="molecule type" value="Genomic_DNA"/>
</dbReference>
<dbReference type="InterPro" id="IPR045175">
    <property type="entry name" value="M28_fam"/>
</dbReference>
<keyword evidence="10" id="KW-1185">Reference proteome</keyword>
<dbReference type="Pfam" id="PF04389">
    <property type="entry name" value="Peptidase_M28"/>
    <property type="match status" value="1"/>
</dbReference>
<keyword evidence="6" id="KW-0862">Zinc</keyword>
<reference evidence="9 10" key="1">
    <citation type="submission" date="2024-01" db="EMBL/GenBank/DDBJ databases">
        <title>Hyphobacterium bacterium isolated from marine sediment.</title>
        <authorList>
            <person name="Zhao S."/>
        </authorList>
    </citation>
    <scope>NUCLEOTIDE SEQUENCE [LARGE SCALE GENOMIC DNA]</scope>
    <source>
        <strain evidence="10">HN65</strain>
    </source>
</reference>
<dbReference type="PANTHER" id="PTHR12147">
    <property type="entry name" value="METALLOPEPTIDASE M28 FAMILY MEMBER"/>
    <property type="match status" value="1"/>
</dbReference>
<keyword evidence="1" id="KW-0031">Aminopeptidase</keyword>
<accession>A0ABU7LQF6</accession>
<dbReference type="InterPro" id="IPR007484">
    <property type="entry name" value="Peptidase_M28"/>
</dbReference>
<gene>
    <name evidence="9" type="ORF">V0U79_07145</name>
</gene>
<sequence length="555" mass="59727">MKTALPLACLMLIGTAGVQAQSADLINMRNSQMDISAEAIRADITTLASPEFEGRAPGGVGEEMTVNFIAGQFAEAGIRPGIDGSFYQPFALDAFSPEGRGAFAVEGPDGAVPFELTEDYILYAGQPETSLSIENSRIVLGGFGIRADEADWDDYDGVDLTGATVILFRGDPGTATGDEDLFGGNALSVHGLMSSKNKLAAELGARAVFLVHTTDSAGYPWETLSSGGASGAQYFLEDDDADLTLFAHISEPAARRLMEAAGLDYDAVYAVAAEPGFTAIETDLTVDGRHAGSITTTMTRNVVGMIEGSGAPDECIVYSAHWDHMGINPDAPTDDHLFNGALDNATGTAMLINIARAYGRLEEAPRRSVYFFATAAEERGLFGAEYFAAHPPCALPQIVGVLNMDAHFPYSDQWDLMVVPGLGTNELMVELEPVAARFGRVLIDDSNPQAGGFYRSDHYPFIEVGVPGLYAVGAPTPEQAEADPQINEGFAWYMANGYHHAADEIDQPFTWRLGGLTDDARIYFELGWRLANSDRWPNFTKGTPWRALRDEMRPE</sequence>
<evidence type="ECO:0000256" key="5">
    <source>
        <dbReference type="ARBA" id="ARBA00022801"/>
    </source>
</evidence>
<evidence type="ECO:0000256" key="3">
    <source>
        <dbReference type="ARBA" id="ARBA00022723"/>
    </source>
</evidence>
<keyword evidence="2" id="KW-0645">Protease</keyword>
<dbReference type="Gene3D" id="3.40.630.10">
    <property type="entry name" value="Zn peptidases"/>
    <property type="match status" value="1"/>
</dbReference>
<evidence type="ECO:0000259" key="8">
    <source>
        <dbReference type="Pfam" id="PF04389"/>
    </source>
</evidence>
<evidence type="ECO:0000313" key="9">
    <source>
        <dbReference type="EMBL" id="MEE2526137.1"/>
    </source>
</evidence>
<organism evidence="9 10">
    <name type="scientific">Hyphobacterium lacteum</name>
    <dbReference type="NCBI Taxonomy" id="3116575"/>
    <lineage>
        <taxon>Bacteria</taxon>
        <taxon>Pseudomonadati</taxon>
        <taxon>Pseudomonadota</taxon>
        <taxon>Alphaproteobacteria</taxon>
        <taxon>Maricaulales</taxon>
        <taxon>Maricaulaceae</taxon>
        <taxon>Hyphobacterium</taxon>
    </lineage>
</organism>
<evidence type="ECO:0000256" key="2">
    <source>
        <dbReference type="ARBA" id="ARBA00022670"/>
    </source>
</evidence>
<comment type="caution">
    <text evidence="9">The sequence shown here is derived from an EMBL/GenBank/DDBJ whole genome shotgun (WGS) entry which is preliminary data.</text>
</comment>
<evidence type="ECO:0000256" key="1">
    <source>
        <dbReference type="ARBA" id="ARBA00022438"/>
    </source>
</evidence>
<keyword evidence="3" id="KW-0479">Metal-binding</keyword>
<evidence type="ECO:0000256" key="7">
    <source>
        <dbReference type="SAM" id="SignalP"/>
    </source>
</evidence>
<feature type="chain" id="PRO_5047220726" evidence="7">
    <location>
        <begin position="21"/>
        <end position="555"/>
    </location>
</feature>
<feature type="domain" description="Peptidase M28" evidence="8">
    <location>
        <begin position="301"/>
        <end position="507"/>
    </location>
</feature>
<dbReference type="SUPFAM" id="SSF53187">
    <property type="entry name" value="Zn-dependent exopeptidases"/>
    <property type="match status" value="1"/>
</dbReference>
<evidence type="ECO:0000256" key="4">
    <source>
        <dbReference type="ARBA" id="ARBA00022729"/>
    </source>
</evidence>
<protein>
    <submittedName>
        <fullName evidence="9">M28 family peptidase</fullName>
    </submittedName>
</protein>
<proteinExistence type="predicted"/>
<evidence type="ECO:0000256" key="6">
    <source>
        <dbReference type="ARBA" id="ARBA00022833"/>
    </source>
</evidence>
<evidence type="ECO:0000313" key="10">
    <source>
        <dbReference type="Proteomes" id="UP001354971"/>
    </source>
</evidence>
<keyword evidence="5" id="KW-0378">Hydrolase</keyword>
<dbReference type="PANTHER" id="PTHR12147:SF56">
    <property type="entry name" value="AMINOPEPTIDASE YDR415C-RELATED"/>
    <property type="match status" value="1"/>
</dbReference>
<dbReference type="Proteomes" id="UP001354971">
    <property type="component" value="Unassembled WGS sequence"/>
</dbReference>
<dbReference type="RefSeq" id="WP_330198801.1">
    <property type="nucleotide sequence ID" value="NZ_JAZDRP010000004.1"/>
</dbReference>
<keyword evidence="4 7" id="KW-0732">Signal</keyword>
<name>A0ABU7LQF6_9PROT</name>
<dbReference type="Gene3D" id="3.50.30.30">
    <property type="match status" value="1"/>
</dbReference>